<dbReference type="AlphaFoldDB" id="A0A8K0H8U5"/>
<dbReference type="GO" id="GO:0005198">
    <property type="term" value="F:structural molecule activity"/>
    <property type="evidence" value="ECO:0007669"/>
    <property type="project" value="TreeGrafter"/>
</dbReference>
<dbReference type="PANTHER" id="PTHR10539:SF0">
    <property type="entry name" value="26S PROTEASOME NON-ATPASE REGULATORY SUBUNIT 13"/>
    <property type="match status" value="1"/>
</dbReference>
<dbReference type="EMBL" id="VOIH02000004">
    <property type="protein sequence ID" value="KAF3447708.1"/>
    <property type="molecule type" value="Genomic_DNA"/>
</dbReference>
<organism evidence="1 2">
    <name type="scientific">Rhamnella rubrinervis</name>
    <dbReference type="NCBI Taxonomy" id="2594499"/>
    <lineage>
        <taxon>Eukaryota</taxon>
        <taxon>Viridiplantae</taxon>
        <taxon>Streptophyta</taxon>
        <taxon>Embryophyta</taxon>
        <taxon>Tracheophyta</taxon>
        <taxon>Spermatophyta</taxon>
        <taxon>Magnoliopsida</taxon>
        <taxon>eudicotyledons</taxon>
        <taxon>Gunneridae</taxon>
        <taxon>Pentapetalae</taxon>
        <taxon>rosids</taxon>
        <taxon>fabids</taxon>
        <taxon>Rosales</taxon>
        <taxon>Rhamnaceae</taxon>
        <taxon>rhamnoid group</taxon>
        <taxon>Rhamneae</taxon>
        <taxon>Rhamnella</taxon>
    </lineage>
</organism>
<sequence length="137" mass="15837">MAALQYLDSLRNSHPELSDWYTLADLYEKKLWHQLTSSLSSSSLSLFSRLEFCDCLVIREEERYLVDRVLDRGLGFYGGGIRVLWVEKEAAISYLDGVIEKLRATKEQRIEEPILYIKMQIAIFKLEQGDQKSAKAS</sequence>
<comment type="caution">
    <text evidence="1">The sequence shown here is derived from an EMBL/GenBank/DDBJ whole genome shotgun (WGS) entry which is preliminary data.</text>
</comment>
<keyword evidence="2" id="KW-1185">Reference proteome</keyword>
<reference evidence="1" key="1">
    <citation type="submission" date="2020-03" db="EMBL/GenBank/DDBJ databases">
        <title>A high-quality chromosome-level genome assembly of a woody plant with both climbing and erect habits, Rhamnella rubrinervis.</title>
        <authorList>
            <person name="Lu Z."/>
            <person name="Yang Y."/>
            <person name="Zhu X."/>
            <person name="Sun Y."/>
        </authorList>
    </citation>
    <scope>NUCLEOTIDE SEQUENCE</scope>
    <source>
        <strain evidence="1">BYM</strain>
        <tissue evidence="1">Leaf</tissue>
    </source>
</reference>
<dbReference type="GO" id="GO:0006511">
    <property type="term" value="P:ubiquitin-dependent protein catabolic process"/>
    <property type="evidence" value="ECO:0007669"/>
    <property type="project" value="TreeGrafter"/>
</dbReference>
<gene>
    <name evidence="1" type="ORF">FNV43_RR08411</name>
</gene>
<evidence type="ECO:0000313" key="2">
    <source>
        <dbReference type="Proteomes" id="UP000796880"/>
    </source>
</evidence>
<dbReference type="Proteomes" id="UP000796880">
    <property type="component" value="Unassembled WGS sequence"/>
</dbReference>
<dbReference type="OrthoDB" id="1093at2759"/>
<proteinExistence type="predicted"/>
<dbReference type="InterPro" id="IPR035298">
    <property type="entry name" value="PSMD13"/>
</dbReference>
<name>A0A8K0H8U5_9ROSA</name>
<evidence type="ECO:0000313" key="1">
    <source>
        <dbReference type="EMBL" id="KAF3447708.1"/>
    </source>
</evidence>
<protein>
    <submittedName>
        <fullName evidence="1">Uncharacterized protein</fullName>
    </submittedName>
</protein>
<dbReference type="GO" id="GO:0008541">
    <property type="term" value="C:proteasome regulatory particle, lid subcomplex"/>
    <property type="evidence" value="ECO:0007669"/>
    <property type="project" value="TreeGrafter"/>
</dbReference>
<dbReference type="GO" id="GO:0005829">
    <property type="term" value="C:cytosol"/>
    <property type="evidence" value="ECO:0007669"/>
    <property type="project" value="TreeGrafter"/>
</dbReference>
<dbReference type="GO" id="GO:0005634">
    <property type="term" value="C:nucleus"/>
    <property type="evidence" value="ECO:0007669"/>
    <property type="project" value="TreeGrafter"/>
</dbReference>
<accession>A0A8K0H8U5</accession>
<dbReference type="PANTHER" id="PTHR10539">
    <property type="entry name" value="26S PROTEASOME NON-ATPASE REGULATORY SUBUNIT 13"/>
    <property type="match status" value="1"/>
</dbReference>